<evidence type="ECO:0000313" key="2">
    <source>
        <dbReference type="WBParaSite" id="jg14892"/>
    </source>
</evidence>
<keyword evidence="1" id="KW-1185">Reference proteome</keyword>
<dbReference type="WBParaSite" id="jg14892">
    <property type="protein sequence ID" value="jg14892"/>
    <property type="gene ID" value="jg14892"/>
</dbReference>
<organism evidence="1 2">
    <name type="scientific">Ditylenchus dipsaci</name>
    <dbReference type="NCBI Taxonomy" id="166011"/>
    <lineage>
        <taxon>Eukaryota</taxon>
        <taxon>Metazoa</taxon>
        <taxon>Ecdysozoa</taxon>
        <taxon>Nematoda</taxon>
        <taxon>Chromadorea</taxon>
        <taxon>Rhabditida</taxon>
        <taxon>Tylenchina</taxon>
        <taxon>Tylenchomorpha</taxon>
        <taxon>Sphaerularioidea</taxon>
        <taxon>Anguinidae</taxon>
        <taxon>Anguininae</taxon>
        <taxon>Ditylenchus</taxon>
    </lineage>
</organism>
<accession>A0A915D1M9</accession>
<dbReference type="SUPFAM" id="SSF50978">
    <property type="entry name" value="WD40 repeat-like"/>
    <property type="match status" value="1"/>
</dbReference>
<proteinExistence type="predicted"/>
<evidence type="ECO:0000313" key="1">
    <source>
        <dbReference type="Proteomes" id="UP000887574"/>
    </source>
</evidence>
<sequence>MHQQCHPRQYDSLGFLIEGEGGKIGVLPLQARGRRLRGDLNVLCAHTDPVSDFCFFKFLPILATCASSEKLKICLAMHLMRLKKQLLLETRWGLIAVGSGTNGYAVDVCAEKIVIELDDVPDRAQSVDWSENGGTLVISGTRADRLHCLTQEHLLALFRR</sequence>
<dbReference type="AlphaFoldDB" id="A0A915D1M9"/>
<dbReference type="Gene3D" id="2.130.10.10">
    <property type="entry name" value="YVTN repeat-like/Quinoprotein amine dehydrogenase"/>
    <property type="match status" value="1"/>
</dbReference>
<dbReference type="InterPro" id="IPR015943">
    <property type="entry name" value="WD40/YVTN_repeat-like_dom_sf"/>
</dbReference>
<reference evidence="2" key="1">
    <citation type="submission" date="2022-11" db="UniProtKB">
        <authorList>
            <consortium name="WormBaseParasite"/>
        </authorList>
    </citation>
    <scope>IDENTIFICATION</scope>
</reference>
<dbReference type="Proteomes" id="UP000887574">
    <property type="component" value="Unplaced"/>
</dbReference>
<protein>
    <submittedName>
        <fullName evidence="2">Uncharacterized protein</fullName>
    </submittedName>
</protein>
<dbReference type="InterPro" id="IPR036322">
    <property type="entry name" value="WD40_repeat_dom_sf"/>
</dbReference>
<name>A0A915D1M9_9BILA</name>